<protein>
    <submittedName>
        <fullName evidence="2">RNase H domain-containing protein</fullName>
    </submittedName>
</protein>
<reference evidence="2" key="1">
    <citation type="submission" date="2020-08" db="EMBL/GenBank/DDBJ databases">
        <title>Multicomponent nature underlies the extraordinary mechanical properties of spider dragline silk.</title>
        <authorList>
            <person name="Kono N."/>
            <person name="Nakamura H."/>
            <person name="Mori M."/>
            <person name="Yoshida Y."/>
            <person name="Ohtoshi R."/>
            <person name="Malay A.D."/>
            <person name="Moran D.A.P."/>
            <person name="Tomita M."/>
            <person name="Numata K."/>
            <person name="Arakawa K."/>
        </authorList>
    </citation>
    <scope>NUCLEOTIDE SEQUENCE</scope>
</reference>
<evidence type="ECO:0000259" key="1">
    <source>
        <dbReference type="Pfam" id="PF00078"/>
    </source>
</evidence>
<proteinExistence type="predicted"/>
<dbReference type="Proteomes" id="UP000887159">
    <property type="component" value="Unassembled WGS sequence"/>
</dbReference>
<evidence type="ECO:0000313" key="2">
    <source>
        <dbReference type="EMBL" id="GFY14721.1"/>
    </source>
</evidence>
<dbReference type="EMBL" id="BMAU01021331">
    <property type="protein sequence ID" value="GFY14721.1"/>
    <property type="molecule type" value="Genomic_DNA"/>
</dbReference>
<gene>
    <name evidence="2" type="primary">AVEN_216339_1</name>
    <name evidence="2" type="ORF">TNCV_647651</name>
</gene>
<dbReference type="AlphaFoldDB" id="A0A8X6SUL8"/>
<dbReference type="Pfam" id="PF00078">
    <property type="entry name" value="RVT_1"/>
    <property type="match status" value="1"/>
</dbReference>
<evidence type="ECO:0000313" key="3">
    <source>
        <dbReference type="Proteomes" id="UP000887159"/>
    </source>
</evidence>
<organism evidence="2 3">
    <name type="scientific">Trichonephila clavipes</name>
    <name type="common">Golden silk orbweaver</name>
    <name type="synonym">Nephila clavipes</name>
    <dbReference type="NCBI Taxonomy" id="2585209"/>
    <lineage>
        <taxon>Eukaryota</taxon>
        <taxon>Metazoa</taxon>
        <taxon>Ecdysozoa</taxon>
        <taxon>Arthropoda</taxon>
        <taxon>Chelicerata</taxon>
        <taxon>Arachnida</taxon>
        <taxon>Araneae</taxon>
        <taxon>Araneomorphae</taxon>
        <taxon>Entelegynae</taxon>
        <taxon>Araneoidea</taxon>
        <taxon>Nephilidae</taxon>
        <taxon>Trichonephila</taxon>
    </lineage>
</organism>
<keyword evidence="3" id="KW-1185">Reference proteome</keyword>
<comment type="caution">
    <text evidence="2">The sequence shown here is derived from an EMBL/GenBank/DDBJ whole genome shotgun (WGS) entry which is preliminary data.</text>
</comment>
<dbReference type="PANTHER" id="PTHR19446">
    <property type="entry name" value="REVERSE TRANSCRIPTASES"/>
    <property type="match status" value="1"/>
</dbReference>
<accession>A0A8X6SUL8</accession>
<sequence>MWTTLELAPPLLTTTPHQRKDVSALDRFNVHHITALMEKIILERLTYYLNSNDLLSIEQYGFKRGHSTADQILYFGQRVRDSQNLRPSHHTVAVFLDLSKAFDRVWRNKLIIKLFNTFGIRDTEPYLGFSTF</sequence>
<feature type="domain" description="Reverse transcriptase" evidence="1">
    <location>
        <begin position="36"/>
        <end position="116"/>
    </location>
</feature>
<name>A0A8X6SUL8_TRICX</name>
<dbReference type="InterPro" id="IPR000477">
    <property type="entry name" value="RT_dom"/>
</dbReference>